<evidence type="ECO:0000313" key="1">
    <source>
        <dbReference type="EMBL" id="SNQ62038.1"/>
    </source>
</evidence>
<evidence type="ECO:0000313" key="2">
    <source>
        <dbReference type="Proteomes" id="UP000218615"/>
    </source>
</evidence>
<accession>A0A284VS54</accession>
<gene>
    <name evidence="1" type="ORF">MNV_560084</name>
</gene>
<protein>
    <submittedName>
        <fullName evidence="1">Uncharacterized protein</fullName>
    </submittedName>
</protein>
<organism evidence="1 2">
    <name type="scientific">Candidatus Methanoperedens nitratireducens</name>
    <dbReference type="NCBI Taxonomy" id="1392998"/>
    <lineage>
        <taxon>Archaea</taxon>
        <taxon>Methanobacteriati</taxon>
        <taxon>Methanobacteriota</taxon>
        <taxon>Stenosarchaea group</taxon>
        <taxon>Methanomicrobia</taxon>
        <taxon>Methanosarcinales</taxon>
        <taxon>ANME-2 cluster</taxon>
        <taxon>Candidatus Methanoperedentaceae</taxon>
        <taxon>Candidatus Methanoperedens</taxon>
    </lineage>
</organism>
<dbReference type="Proteomes" id="UP000218615">
    <property type="component" value="Unassembled WGS sequence"/>
</dbReference>
<dbReference type="RefSeq" id="WP_096206655.1">
    <property type="nucleotide sequence ID" value="NZ_FZMP01000203.1"/>
</dbReference>
<sequence length="67" mass="7668">MDIFDVLTAISKRKKAFMCSGINEHDALIKAQVDVSKEYHISLSDIKWLAGREFRNSDHRHSSSFSV</sequence>
<dbReference type="AlphaFoldDB" id="A0A284VS54"/>
<dbReference type="OrthoDB" id="374985at2157"/>
<proteinExistence type="predicted"/>
<dbReference type="EMBL" id="FZMP01000203">
    <property type="protein sequence ID" value="SNQ62038.1"/>
    <property type="molecule type" value="Genomic_DNA"/>
</dbReference>
<reference evidence="2" key="1">
    <citation type="submission" date="2017-06" db="EMBL/GenBank/DDBJ databases">
        <authorList>
            <person name="Cremers G."/>
        </authorList>
    </citation>
    <scope>NUCLEOTIDE SEQUENCE [LARGE SCALE GENOMIC DNA]</scope>
</reference>
<name>A0A284VS54_9EURY</name>
<keyword evidence="2" id="KW-1185">Reference proteome</keyword>